<accession>A0A8S9GTJ8</accession>
<keyword evidence="1" id="KW-1133">Transmembrane helix</keyword>
<comment type="caution">
    <text evidence="2">The sequence shown here is derived from an EMBL/GenBank/DDBJ whole genome shotgun (WGS) entry which is preliminary data.</text>
</comment>
<dbReference type="AlphaFoldDB" id="A0A8S9GTJ8"/>
<evidence type="ECO:0008006" key="3">
    <source>
        <dbReference type="Google" id="ProtNLM"/>
    </source>
</evidence>
<organism evidence="2">
    <name type="scientific">Brassica cretica</name>
    <name type="common">Mustard</name>
    <dbReference type="NCBI Taxonomy" id="69181"/>
    <lineage>
        <taxon>Eukaryota</taxon>
        <taxon>Viridiplantae</taxon>
        <taxon>Streptophyta</taxon>
        <taxon>Embryophyta</taxon>
        <taxon>Tracheophyta</taxon>
        <taxon>Spermatophyta</taxon>
        <taxon>Magnoliopsida</taxon>
        <taxon>eudicotyledons</taxon>
        <taxon>Gunneridae</taxon>
        <taxon>Pentapetalae</taxon>
        <taxon>rosids</taxon>
        <taxon>malvids</taxon>
        <taxon>Brassicales</taxon>
        <taxon>Brassicaceae</taxon>
        <taxon>Brassiceae</taxon>
        <taxon>Brassica</taxon>
    </lineage>
</organism>
<evidence type="ECO:0000313" key="2">
    <source>
        <dbReference type="EMBL" id="KAF2547816.1"/>
    </source>
</evidence>
<name>A0A8S9GTJ8_BRACR</name>
<feature type="transmembrane region" description="Helical" evidence="1">
    <location>
        <begin position="170"/>
        <end position="189"/>
    </location>
</feature>
<protein>
    <recommendedName>
        <fullName evidence="3">Transmembrane protein</fullName>
    </recommendedName>
</protein>
<proteinExistence type="predicted"/>
<evidence type="ECO:0000256" key="1">
    <source>
        <dbReference type="SAM" id="Phobius"/>
    </source>
</evidence>
<keyword evidence="1" id="KW-0472">Membrane</keyword>
<sequence length="356" mass="39637">MIMLIRLRSEGGRLSSCHSSGRSLFGDFIFVRFSFFYFALRTGWFSPRWRPLAIVPSLLGVGSSSLVVRWFDFAPLYLVESPCRDHLFQACLGIRCVSLTWKFCAFRSPSSLFRSPSDWCYDSRYSSFALSIVTVAFVVTCFLAMASLSSSSSMNSVFAGDAYSASSGRACFGVFLVGGVRIFFRQVLLGRWRWSFGSWRLIAAIDPSAVTVPLIIMLIRLLGGGGRLSSLRSSGRSLFGDFISVRSLRVGSLFGDVLRSSCKCLHSIVECSFLLWNSQYLVGSSSRDHLFQGNLGGRCVSLTWKLCAFRSPSSLFLSLSDRCRDSRHSSFALSFVMVVLVVACFLPWPLYLPLVQ</sequence>
<reference evidence="2" key="1">
    <citation type="submission" date="2019-12" db="EMBL/GenBank/DDBJ databases">
        <title>Genome sequencing and annotation of Brassica cretica.</title>
        <authorList>
            <person name="Studholme D.J."/>
            <person name="Sarris P.F."/>
        </authorList>
    </citation>
    <scope>NUCLEOTIDE SEQUENCE</scope>
    <source>
        <strain evidence="2">PFS-102/07</strain>
        <tissue evidence="2">Leaf</tissue>
    </source>
</reference>
<feature type="transmembrane region" description="Helical" evidence="1">
    <location>
        <begin position="331"/>
        <end position="351"/>
    </location>
</feature>
<dbReference type="EMBL" id="QGKY02001925">
    <property type="protein sequence ID" value="KAF2547816.1"/>
    <property type="molecule type" value="Genomic_DNA"/>
</dbReference>
<gene>
    <name evidence="2" type="ORF">F2Q70_00022781</name>
</gene>
<keyword evidence="1" id="KW-0812">Transmembrane</keyword>
<feature type="transmembrane region" description="Helical" evidence="1">
    <location>
        <begin position="128"/>
        <end position="149"/>
    </location>
</feature>